<keyword evidence="2" id="KW-1185">Reference proteome</keyword>
<evidence type="ECO:0000313" key="1">
    <source>
        <dbReference type="EMBL" id="PON62533.1"/>
    </source>
</evidence>
<sequence length="43" mass="5055">IRCTRSAEFLPFDPKIERTLRKIRRRRNQGVNPQVAMGDQDNA</sequence>
<dbReference type="EMBL" id="JXTC01000346">
    <property type="protein sequence ID" value="PON62533.1"/>
    <property type="molecule type" value="Genomic_DNA"/>
</dbReference>
<gene>
    <name evidence="1" type="ORF">TorRG33x02_279070</name>
</gene>
<protein>
    <submittedName>
        <fullName evidence="1">Uncharacterized protein</fullName>
    </submittedName>
</protein>
<accession>A0A2P5CNA5</accession>
<comment type="caution">
    <text evidence="1">The sequence shown here is derived from an EMBL/GenBank/DDBJ whole genome shotgun (WGS) entry which is preliminary data.</text>
</comment>
<organism evidence="1 2">
    <name type="scientific">Trema orientale</name>
    <name type="common">Charcoal tree</name>
    <name type="synonym">Celtis orientalis</name>
    <dbReference type="NCBI Taxonomy" id="63057"/>
    <lineage>
        <taxon>Eukaryota</taxon>
        <taxon>Viridiplantae</taxon>
        <taxon>Streptophyta</taxon>
        <taxon>Embryophyta</taxon>
        <taxon>Tracheophyta</taxon>
        <taxon>Spermatophyta</taxon>
        <taxon>Magnoliopsida</taxon>
        <taxon>eudicotyledons</taxon>
        <taxon>Gunneridae</taxon>
        <taxon>Pentapetalae</taxon>
        <taxon>rosids</taxon>
        <taxon>fabids</taxon>
        <taxon>Rosales</taxon>
        <taxon>Cannabaceae</taxon>
        <taxon>Trema</taxon>
    </lineage>
</organism>
<name>A0A2P5CNA5_TREOI</name>
<dbReference type="AlphaFoldDB" id="A0A2P5CNA5"/>
<dbReference type="Proteomes" id="UP000237000">
    <property type="component" value="Unassembled WGS sequence"/>
</dbReference>
<evidence type="ECO:0000313" key="2">
    <source>
        <dbReference type="Proteomes" id="UP000237000"/>
    </source>
</evidence>
<feature type="non-terminal residue" evidence="1">
    <location>
        <position position="1"/>
    </location>
</feature>
<dbReference type="InParanoid" id="A0A2P5CNA5"/>
<reference evidence="2" key="1">
    <citation type="submission" date="2016-06" db="EMBL/GenBank/DDBJ databases">
        <title>Parallel loss of symbiosis genes in relatives of nitrogen-fixing non-legume Parasponia.</title>
        <authorList>
            <person name="Van Velzen R."/>
            <person name="Holmer R."/>
            <person name="Bu F."/>
            <person name="Rutten L."/>
            <person name="Van Zeijl A."/>
            <person name="Liu W."/>
            <person name="Santuari L."/>
            <person name="Cao Q."/>
            <person name="Sharma T."/>
            <person name="Shen D."/>
            <person name="Roswanjaya Y."/>
            <person name="Wardhani T."/>
            <person name="Kalhor M.S."/>
            <person name="Jansen J."/>
            <person name="Van den Hoogen J."/>
            <person name="Gungor B."/>
            <person name="Hartog M."/>
            <person name="Hontelez J."/>
            <person name="Verver J."/>
            <person name="Yang W.-C."/>
            <person name="Schijlen E."/>
            <person name="Repin R."/>
            <person name="Schilthuizen M."/>
            <person name="Schranz E."/>
            <person name="Heidstra R."/>
            <person name="Miyata K."/>
            <person name="Fedorova E."/>
            <person name="Kohlen W."/>
            <person name="Bisseling T."/>
            <person name="Smit S."/>
            <person name="Geurts R."/>
        </authorList>
    </citation>
    <scope>NUCLEOTIDE SEQUENCE [LARGE SCALE GENOMIC DNA]</scope>
    <source>
        <strain evidence="2">cv. RG33-2</strain>
    </source>
</reference>
<proteinExistence type="predicted"/>